<keyword evidence="2" id="KW-0813">Transport</keyword>
<dbReference type="AlphaFoldDB" id="A0AA39X1E5"/>
<accession>A0AA39X1E5</accession>
<evidence type="ECO:0000256" key="7">
    <source>
        <dbReference type="SAM" id="Phobius"/>
    </source>
</evidence>
<dbReference type="GO" id="GO:0005886">
    <property type="term" value="C:plasma membrane"/>
    <property type="evidence" value="ECO:0007669"/>
    <property type="project" value="TreeGrafter"/>
</dbReference>
<dbReference type="EMBL" id="JAULSR010000003">
    <property type="protein sequence ID" value="KAK0625513.1"/>
    <property type="molecule type" value="Genomic_DNA"/>
</dbReference>
<feature type="transmembrane region" description="Helical" evidence="7">
    <location>
        <begin position="100"/>
        <end position="118"/>
    </location>
</feature>
<reference evidence="9" key="1">
    <citation type="submission" date="2023-06" db="EMBL/GenBank/DDBJ databases">
        <title>Genome-scale phylogeny and comparative genomics of the fungal order Sordariales.</title>
        <authorList>
            <consortium name="Lawrence Berkeley National Laboratory"/>
            <person name="Hensen N."/>
            <person name="Bonometti L."/>
            <person name="Westerberg I."/>
            <person name="Brannstrom I.O."/>
            <person name="Guillou S."/>
            <person name="Cros-Aarteil S."/>
            <person name="Calhoun S."/>
            <person name="Haridas S."/>
            <person name="Kuo A."/>
            <person name="Mondo S."/>
            <person name="Pangilinan J."/>
            <person name="Riley R."/>
            <person name="LaButti K."/>
            <person name="Andreopoulos B."/>
            <person name="Lipzen A."/>
            <person name="Chen C."/>
            <person name="Yanf M."/>
            <person name="Daum C."/>
            <person name="Ng V."/>
            <person name="Clum A."/>
            <person name="Steindorff A."/>
            <person name="Ohm R."/>
            <person name="Martin F."/>
            <person name="Silar P."/>
            <person name="Natvig D."/>
            <person name="Lalanne C."/>
            <person name="Gautier V."/>
            <person name="Ament-velasquez S.L."/>
            <person name="Kruys A."/>
            <person name="Hutchinson M.I."/>
            <person name="Powell A.J."/>
            <person name="Barry K."/>
            <person name="Miller A.N."/>
            <person name="Grigoriev I.V."/>
            <person name="Debuchy R."/>
            <person name="Gladieux P."/>
            <person name="Thoren M.H."/>
            <person name="Johannesson H."/>
        </authorList>
    </citation>
    <scope>NUCLEOTIDE SEQUENCE</scope>
    <source>
        <strain evidence="9">SMH3391-2</strain>
    </source>
</reference>
<feature type="transmembrane region" description="Helical" evidence="7">
    <location>
        <begin position="155"/>
        <end position="175"/>
    </location>
</feature>
<evidence type="ECO:0000256" key="6">
    <source>
        <dbReference type="SAM" id="MobiDB-lite"/>
    </source>
</evidence>
<feature type="transmembrane region" description="Helical" evidence="7">
    <location>
        <begin position="187"/>
        <end position="212"/>
    </location>
</feature>
<dbReference type="SUPFAM" id="SSF103473">
    <property type="entry name" value="MFS general substrate transporter"/>
    <property type="match status" value="1"/>
</dbReference>
<comment type="caution">
    <text evidence="9">The sequence shown here is derived from an EMBL/GenBank/DDBJ whole genome shotgun (WGS) entry which is preliminary data.</text>
</comment>
<dbReference type="Proteomes" id="UP001174934">
    <property type="component" value="Unassembled WGS sequence"/>
</dbReference>
<keyword evidence="4 7" id="KW-1133">Transmembrane helix</keyword>
<evidence type="ECO:0000313" key="9">
    <source>
        <dbReference type="EMBL" id="KAK0625513.1"/>
    </source>
</evidence>
<comment type="subcellular location">
    <subcellularLocation>
        <location evidence="1">Membrane</location>
        <topology evidence="1">Multi-pass membrane protein</topology>
    </subcellularLocation>
</comment>
<evidence type="ECO:0000313" key="10">
    <source>
        <dbReference type="Proteomes" id="UP001174934"/>
    </source>
</evidence>
<feature type="region of interest" description="Disordered" evidence="6">
    <location>
        <begin position="1"/>
        <end position="53"/>
    </location>
</feature>
<feature type="transmembrane region" description="Helical" evidence="7">
    <location>
        <begin position="394"/>
        <end position="413"/>
    </location>
</feature>
<keyword evidence="10" id="KW-1185">Reference proteome</keyword>
<dbReference type="CDD" id="cd17502">
    <property type="entry name" value="MFS_Azr1_MDR_like"/>
    <property type="match status" value="1"/>
</dbReference>
<evidence type="ECO:0000259" key="8">
    <source>
        <dbReference type="PROSITE" id="PS50850"/>
    </source>
</evidence>
<keyword evidence="5 7" id="KW-0472">Membrane</keyword>
<dbReference type="InterPro" id="IPR011701">
    <property type="entry name" value="MFS"/>
</dbReference>
<sequence>MNKHKVVSMDSPAATSSHELPVHSGSDSAPEHASEKSHHQLSPPTLDRPDTSIEVDDESQYPATLRLSLILLALFMTTFLGIVATAIPSITNEFHAIDEIGWYGGAYFLTIGVFSSFWGKLYKYYDAKWVFLVAAAIFCIGSLVAAVAPNSTALIVGRAVAGWGGAGIVNGSYIITHHIARPEKRPAFTGLIGAVFIFSSILGPIVGGAFTYEVTWRWCFYINLPVGGVAMILVFFLVRLPKHAGPEDATLREVILQLDFPGIIVMLASLICLTLALQWGGTSRSWSNGSVVACLVVWVLLTIGFVGIQIYQGDRAMIPPRIFSQRTVWVSCVYVFLINGPNFLVIYYLPIYFQAVKGNNAIQSGVNILPAVCLFAFGCLFAGWLIGKVGHWQPFLTMGALLSVAGTALIYELEVDSSMAWYLGSQVLFGFGAGSSSQVPMIAIQAFSKPQDLTSATGVVLFFQLINGGYFISAGQAIFSNQLLHALPTYAPDVDPALVLSTGAGDITNVFAGEALGGVLSSYMVGLKNAFALGLAAAALCVPISMLAPRKKLPSDGGKKGPVMAA</sequence>
<feature type="domain" description="Major facilitator superfamily (MFS) profile" evidence="8">
    <location>
        <begin position="65"/>
        <end position="552"/>
    </location>
</feature>
<feature type="transmembrane region" description="Helical" evidence="7">
    <location>
        <begin position="130"/>
        <end position="149"/>
    </location>
</feature>
<organism evidence="9 10">
    <name type="scientific">Bombardia bombarda</name>
    <dbReference type="NCBI Taxonomy" id="252184"/>
    <lineage>
        <taxon>Eukaryota</taxon>
        <taxon>Fungi</taxon>
        <taxon>Dikarya</taxon>
        <taxon>Ascomycota</taxon>
        <taxon>Pezizomycotina</taxon>
        <taxon>Sordariomycetes</taxon>
        <taxon>Sordariomycetidae</taxon>
        <taxon>Sordariales</taxon>
        <taxon>Lasiosphaeriaceae</taxon>
        <taxon>Bombardia</taxon>
    </lineage>
</organism>
<evidence type="ECO:0000256" key="2">
    <source>
        <dbReference type="ARBA" id="ARBA00022448"/>
    </source>
</evidence>
<feature type="transmembrane region" description="Helical" evidence="7">
    <location>
        <begin position="69"/>
        <end position="88"/>
    </location>
</feature>
<feature type="compositionally biased region" description="Basic and acidic residues" evidence="6">
    <location>
        <begin position="29"/>
        <end position="38"/>
    </location>
</feature>
<feature type="transmembrane region" description="Helical" evidence="7">
    <location>
        <begin position="328"/>
        <end position="348"/>
    </location>
</feature>
<feature type="transmembrane region" description="Helical" evidence="7">
    <location>
        <begin position="419"/>
        <end position="444"/>
    </location>
</feature>
<dbReference type="InterPro" id="IPR020846">
    <property type="entry name" value="MFS_dom"/>
</dbReference>
<feature type="transmembrane region" description="Helical" evidence="7">
    <location>
        <begin position="218"/>
        <end position="238"/>
    </location>
</feature>
<feature type="transmembrane region" description="Helical" evidence="7">
    <location>
        <begin position="258"/>
        <end position="280"/>
    </location>
</feature>
<proteinExistence type="predicted"/>
<evidence type="ECO:0000256" key="3">
    <source>
        <dbReference type="ARBA" id="ARBA00022692"/>
    </source>
</evidence>
<dbReference type="GO" id="GO:0022857">
    <property type="term" value="F:transmembrane transporter activity"/>
    <property type="evidence" value="ECO:0007669"/>
    <property type="project" value="InterPro"/>
</dbReference>
<feature type="transmembrane region" description="Helical" evidence="7">
    <location>
        <begin position="530"/>
        <end position="549"/>
    </location>
</feature>
<evidence type="ECO:0000256" key="5">
    <source>
        <dbReference type="ARBA" id="ARBA00023136"/>
    </source>
</evidence>
<dbReference type="PROSITE" id="PS50850">
    <property type="entry name" value="MFS"/>
    <property type="match status" value="1"/>
</dbReference>
<feature type="transmembrane region" description="Helical" evidence="7">
    <location>
        <begin position="286"/>
        <end position="308"/>
    </location>
</feature>
<dbReference type="PANTHER" id="PTHR23501:SF177">
    <property type="entry name" value="MAJOR FACILITATOR SUPERFAMILY (MFS) PROFILE DOMAIN-CONTAINING PROTEIN-RELATED"/>
    <property type="match status" value="1"/>
</dbReference>
<dbReference type="Gene3D" id="1.20.1250.20">
    <property type="entry name" value="MFS general substrate transporter like domains"/>
    <property type="match status" value="1"/>
</dbReference>
<evidence type="ECO:0000256" key="1">
    <source>
        <dbReference type="ARBA" id="ARBA00004141"/>
    </source>
</evidence>
<dbReference type="InterPro" id="IPR036259">
    <property type="entry name" value="MFS_trans_sf"/>
</dbReference>
<evidence type="ECO:0000256" key="4">
    <source>
        <dbReference type="ARBA" id="ARBA00022989"/>
    </source>
</evidence>
<gene>
    <name evidence="9" type="ORF">B0T17DRAFT_640382</name>
</gene>
<dbReference type="Gene3D" id="1.20.1720.10">
    <property type="entry name" value="Multidrug resistance protein D"/>
    <property type="match status" value="1"/>
</dbReference>
<protein>
    <submittedName>
        <fullName evidence="9">MFS gliotoxin efflux transporter glia</fullName>
    </submittedName>
</protein>
<name>A0AA39X1E5_9PEZI</name>
<feature type="transmembrane region" description="Helical" evidence="7">
    <location>
        <begin position="368"/>
        <end position="387"/>
    </location>
</feature>
<dbReference type="Pfam" id="PF07690">
    <property type="entry name" value="MFS_1"/>
    <property type="match status" value="1"/>
</dbReference>
<dbReference type="PANTHER" id="PTHR23501">
    <property type="entry name" value="MAJOR FACILITATOR SUPERFAMILY"/>
    <property type="match status" value="1"/>
</dbReference>
<feature type="transmembrane region" description="Helical" evidence="7">
    <location>
        <begin position="456"/>
        <end position="479"/>
    </location>
</feature>
<keyword evidence="3 7" id="KW-0812">Transmembrane</keyword>